<evidence type="ECO:0000313" key="2">
    <source>
        <dbReference type="EMBL" id="NBL64249.1"/>
    </source>
</evidence>
<keyword evidence="1" id="KW-0472">Membrane</keyword>
<accession>A0ABW9Z8X1</accession>
<dbReference type="EMBL" id="JAABLM010000003">
    <property type="protein sequence ID" value="NBL64249.1"/>
    <property type="molecule type" value="Genomic_DNA"/>
</dbReference>
<protein>
    <submittedName>
        <fullName evidence="2">DUF4190 domain-containing protein</fullName>
    </submittedName>
</protein>
<sequence>MEHQNFQENESLTNQKLPNATPSLVLGIISIVLCWCYGLIGLILSIIGLVLANKDRKLYSANPTHYTNYSTSNTGRILNIIGLILNILSIIYFIFIIAYIGFDALQDPELLQERVREMQGM</sequence>
<reference evidence="3" key="1">
    <citation type="submission" date="2020-01" db="EMBL/GenBank/DDBJ databases">
        <title>Sphingomonas sp. strain CSW-10.</title>
        <authorList>
            <person name="Chen W.-M."/>
        </authorList>
    </citation>
    <scope>NUCLEOTIDE SEQUENCE [LARGE SCALE GENOMIC DNA]</scope>
    <source>
        <strain evidence="3">NST-5</strain>
    </source>
</reference>
<evidence type="ECO:0000256" key="1">
    <source>
        <dbReference type="SAM" id="Phobius"/>
    </source>
</evidence>
<keyword evidence="1" id="KW-0812">Transmembrane</keyword>
<keyword evidence="3" id="KW-1185">Reference proteome</keyword>
<gene>
    <name evidence="2" type="ORF">GV828_03425</name>
</gene>
<dbReference type="Proteomes" id="UP000798602">
    <property type="component" value="Unassembled WGS sequence"/>
</dbReference>
<comment type="caution">
    <text evidence="2">The sequence shown here is derived from an EMBL/GenBank/DDBJ whole genome shotgun (WGS) entry which is preliminary data.</text>
</comment>
<proteinExistence type="predicted"/>
<keyword evidence="1" id="KW-1133">Transmembrane helix</keyword>
<feature type="transmembrane region" description="Helical" evidence="1">
    <location>
        <begin position="77"/>
        <end position="102"/>
    </location>
</feature>
<dbReference type="Pfam" id="PF07666">
    <property type="entry name" value="MpPF26"/>
    <property type="match status" value="1"/>
</dbReference>
<dbReference type="InterPro" id="IPR011655">
    <property type="entry name" value="MpPF26"/>
</dbReference>
<dbReference type="RefSeq" id="WP_166536077.1">
    <property type="nucleotide sequence ID" value="NZ_JAABLM010000003.1"/>
</dbReference>
<evidence type="ECO:0000313" key="3">
    <source>
        <dbReference type="Proteomes" id="UP000798602"/>
    </source>
</evidence>
<organism evidence="2 3">
    <name type="scientific">Flavobacterium ichthyis</name>
    <dbReference type="NCBI Taxonomy" id="2698827"/>
    <lineage>
        <taxon>Bacteria</taxon>
        <taxon>Pseudomonadati</taxon>
        <taxon>Bacteroidota</taxon>
        <taxon>Flavobacteriia</taxon>
        <taxon>Flavobacteriales</taxon>
        <taxon>Flavobacteriaceae</taxon>
        <taxon>Flavobacterium</taxon>
    </lineage>
</organism>
<dbReference type="NCBIfam" id="NF040945">
    <property type="entry name" value="CCC_membrane"/>
    <property type="match status" value="1"/>
</dbReference>
<name>A0ABW9Z8X1_9FLAO</name>
<feature type="transmembrane region" description="Helical" evidence="1">
    <location>
        <begin position="24"/>
        <end position="52"/>
    </location>
</feature>